<keyword evidence="2" id="KW-0808">Transferase</keyword>
<protein>
    <submittedName>
        <fullName evidence="2">N-acetyltransferase</fullName>
    </submittedName>
</protein>
<comment type="caution">
    <text evidence="2">The sequence shown here is derived from an EMBL/GenBank/DDBJ whole genome shotgun (WGS) entry which is preliminary data.</text>
</comment>
<dbReference type="Proteomes" id="UP000249248">
    <property type="component" value="Unassembled WGS sequence"/>
</dbReference>
<dbReference type="PROSITE" id="PS51186">
    <property type="entry name" value="GNAT"/>
    <property type="match status" value="1"/>
</dbReference>
<dbReference type="InterPro" id="IPR016181">
    <property type="entry name" value="Acyl_CoA_acyltransferase"/>
</dbReference>
<dbReference type="Pfam" id="PF13302">
    <property type="entry name" value="Acetyltransf_3"/>
    <property type="match status" value="1"/>
</dbReference>
<name>A0A2W1NSB7_9FLAO</name>
<dbReference type="PANTHER" id="PTHR43792:SF1">
    <property type="entry name" value="N-ACETYLTRANSFERASE DOMAIN-CONTAINING PROTEIN"/>
    <property type="match status" value="1"/>
</dbReference>
<dbReference type="PANTHER" id="PTHR43792">
    <property type="entry name" value="GNAT FAMILY, PUTATIVE (AFU_ORTHOLOGUE AFUA_3G00765)-RELATED-RELATED"/>
    <property type="match status" value="1"/>
</dbReference>
<evidence type="ECO:0000259" key="1">
    <source>
        <dbReference type="PROSITE" id="PS51186"/>
    </source>
</evidence>
<dbReference type="OrthoDB" id="9788916at2"/>
<organism evidence="2 3">
    <name type="scientific">Putridiphycobacter roseus</name>
    <dbReference type="NCBI Taxonomy" id="2219161"/>
    <lineage>
        <taxon>Bacteria</taxon>
        <taxon>Pseudomonadati</taxon>
        <taxon>Bacteroidota</taxon>
        <taxon>Flavobacteriia</taxon>
        <taxon>Flavobacteriales</taxon>
        <taxon>Crocinitomicaceae</taxon>
        <taxon>Putridiphycobacter</taxon>
    </lineage>
</organism>
<accession>A0A2W1NSB7</accession>
<evidence type="ECO:0000313" key="2">
    <source>
        <dbReference type="EMBL" id="PZE18542.1"/>
    </source>
</evidence>
<dbReference type="GO" id="GO:0016747">
    <property type="term" value="F:acyltransferase activity, transferring groups other than amino-acyl groups"/>
    <property type="evidence" value="ECO:0007669"/>
    <property type="project" value="InterPro"/>
</dbReference>
<gene>
    <name evidence="2" type="ORF">DNU06_01540</name>
</gene>
<dbReference type="Gene3D" id="3.40.630.30">
    <property type="match status" value="1"/>
</dbReference>
<dbReference type="RefSeq" id="WP_111061442.1">
    <property type="nucleotide sequence ID" value="NZ_JBHUCU010000007.1"/>
</dbReference>
<reference evidence="2 3" key="1">
    <citation type="submission" date="2018-06" db="EMBL/GenBank/DDBJ databases">
        <title>The draft genome sequence of Crocinitomix sp. SM1701.</title>
        <authorList>
            <person name="Zhang X."/>
        </authorList>
    </citation>
    <scope>NUCLEOTIDE SEQUENCE [LARGE SCALE GENOMIC DNA]</scope>
    <source>
        <strain evidence="2 3">SM1701</strain>
    </source>
</reference>
<dbReference type="EMBL" id="QKSB01000001">
    <property type="protein sequence ID" value="PZE18542.1"/>
    <property type="molecule type" value="Genomic_DNA"/>
</dbReference>
<proteinExistence type="predicted"/>
<dbReference type="InterPro" id="IPR000182">
    <property type="entry name" value="GNAT_dom"/>
</dbReference>
<dbReference type="SUPFAM" id="SSF55729">
    <property type="entry name" value="Acyl-CoA N-acyltransferases (Nat)"/>
    <property type="match status" value="1"/>
</dbReference>
<dbReference type="AlphaFoldDB" id="A0A2W1NSB7"/>
<dbReference type="InterPro" id="IPR051531">
    <property type="entry name" value="N-acetyltransferase"/>
</dbReference>
<evidence type="ECO:0000313" key="3">
    <source>
        <dbReference type="Proteomes" id="UP000249248"/>
    </source>
</evidence>
<feature type="domain" description="N-acetyltransferase" evidence="1">
    <location>
        <begin position="11"/>
        <end position="171"/>
    </location>
</feature>
<keyword evidence="3" id="KW-1185">Reference proteome</keyword>
<sequence length="180" mass="21149">MIDYIFKSERLGFRNWRKEDVAKMIALNNDPEVMRYFPAKITPEQTKVFIEKMKTEYDQNRYCYFAVDVLEYDSFIGFIGLLNQDYAASFTPCVDIGWRLDKKYWNFGYATEGAKACLRYAFETIKIKEIIATAPQINTESIRVMQKIGMKQSLVFKHPKLKQFPKLENCVLYTIATDPL</sequence>